<dbReference type="SUPFAM" id="SSF52540">
    <property type="entry name" value="P-loop containing nucleoside triphosphate hydrolases"/>
    <property type="match status" value="1"/>
</dbReference>
<dbReference type="Pfam" id="PF00270">
    <property type="entry name" value="DEAD"/>
    <property type="match status" value="1"/>
</dbReference>
<gene>
    <name evidence="6" type="primary">dinG</name>
    <name evidence="9" type="ORF">CFX0092_A2287</name>
</gene>
<reference evidence="9" key="1">
    <citation type="submission" date="2016-01" db="EMBL/GenBank/DDBJ databases">
        <authorList>
            <person name="Mcilroy J.S."/>
            <person name="Karst M S."/>
            <person name="Albertsen M."/>
        </authorList>
    </citation>
    <scope>NUCLEOTIDE SEQUENCE</scope>
    <source>
        <strain evidence="9">Cfx-K</strain>
    </source>
</reference>
<evidence type="ECO:0000313" key="10">
    <source>
        <dbReference type="Proteomes" id="UP000215027"/>
    </source>
</evidence>
<dbReference type="HAMAP" id="MF_02206">
    <property type="entry name" value="DinG_exonucl"/>
    <property type="match status" value="1"/>
</dbReference>
<dbReference type="SMART" id="SM00479">
    <property type="entry name" value="EXOIII"/>
    <property type="match status" value="1"/>
</dbReference>
<dbReference type="CDD" id="cd06127">
    <property type="entry name" value="DEDDh"/>
    <property type="match status" value="1"/>
</dbReference>
<evidence type="ECO:0000256" key="3">
    <source>
        <dbReference type="ARBA" id="ARBA00022801"/>
    </source>
</evidence>
<evidence type="ECO:0000256" key="1">
    <source>
        <dbReference type="ARBA" id="ARBA00022722"/>
    </source>
</evidence>
<dbReference type="InterPro" id="IPR014013">
    <property type="entry name" value="Helic_SF1/SF2_ATP-bd_DinG/Rad3"/>
</dbReference>
<proteinExistence type="inferred from homology"/>
<dbReference type="InterPro" id="IPR027417">
    <property type="entry name" value="P-loop_NTPase"/>
</dbReference>
<dbReference type="GO" id="GO:0003677">
    <property type="term" value="F:DNA binding"/>
    <property type="evidence" value="ECO:0007669"/>
    <property type="project" value="InterPro"/>
</dbReference>
<dbReference type="InterPro" id="IPR012337">
    <property type="entry name" value="RNaseH-like_sf"/>
</dbReference>
<dbReference type="SMART" id="SM00491">
    <property type="entry name" value="HELICc2"/>
    <property type="match status" value="1"/>
</dbReference>
<evidence type="ECO:0000313" key="9">
    <source>
        <dbReference type="EMBL" id="CUS04165.2"/>
    </source>
</evidence>
<dbReference type="InterPro" id="IPR006555">
    <property type="entry name" value="ATP-dep_Helicase_C"/>
</dbReference>
<dbReference type="PROSITE" id="PS51194">
    <property type="entry name" value="HELICASE_CTER"/>
    <property type="match status" value="1"/>
</dbReference>
<keyword evidence="5 6" id="KW-0067">ATP-binding</keyword>
<dbReference type="InterPro" id="IPR013520">
    <property type="entry name" value="Ribonucl_H"/>
</dbReference>
<dbReference type="PANTHER" id="PTHR11472:SF34">
    <property type="entry name" value="REGULATOR OF TELOMERE ELONGATION HELICASE 1"/>
    <property type="match status" value="1"/>
</dbReference>
<feature type="domain" description="Helicase ATP-binding" evidence="7">
    <location>
        <begin position="250"/>
        <end position="520"/>
    </location>
</feature>
<evidence type="ECO:0000256" key="6">
    <source>
        <dbReference type="HAMAP-Rule" id="MF_02206"/>
    </source>
</evidence>
<feature type="binding site" evidence="6">
    <location>
        <begin position="285"/>
        <end position="292"/>
    </location>
    <ligand>
        <name>ATP</name>
        <dbReference type="ChEBI" id="CHEBI:30616"/>
    </ligand>
</feature>
<dbReference type="InterPro" id="IPR006310">
    <property type="entry name" value="DinG"/>
</dbReference>
<organism evidence="9 10">
    <name type="scientific">Candidatus Promineifilum breve</name>
    <dbReference type="NCBI Taxonomy" id="1806508"/>
    <lineage>
        <taxon>Bacteria</taxon>
        <taxon>Bacillati</taxon>
        <taxon>Chloroflexota</taxon>
        <taxon>Ardenticatenia</taxon>
        <taxon>Candidatus Promineifilales</taxon>
        <taxon>Candidatus Promineifilaceae</taxon>
        <taxon>Candidatus Promineifilum</taxon>
    </lineage>
</organism>
<keyword evidence="1 6" id="KW-0540">Nuclease</keyword>
<keyword evidence="9" id="KW-0347">Helicase</keyword>
<dbReference type="RefSeq" id="WP_095043551.1">
    <property type="nucleotide sequence ID" value="NZ_LN890655.1"/>
</dbReference>
<dbReference type="PROSITE" id="PS51193">
    <property type="entry name" value="HELICASE_ATP_BIND_2"/>
    <property type="match status" value="1"/>
</dbReference>
<dbReference type="NCBIfam" id="TIGR00573">
    <property type="entry name" value="dnaq"/>
    <property type="match status" value="1"/>
</dbReference>
<dbReference type="GO" id="GO:0003887">
    <property type="term" value="F:DNA-directed DNA polymerase activity"/>
    <property type="evidence" value="ECO:0007669"/>
    <property type="project" value="InterPro"/>
</dbReference>
<dbReference type="InterPro" id="IPR045028">
    <property type="entry name" value="DinG/Rad3-like"/>
</dbReference>
<keyword evidence="4 6" id="KW-0269">Exonuclease</keyword>
<dbReference type="OrthoDB" id="9803913at2"/>
<feature type="domain" description="Helicase C-terminal" evidence="8">
    <location>
        <begin position="747"/>
        <end position="928"/>
    </location>
</feature>
<dbReference type="EMBL" id="LN890655">
    <property type="protein sequence ID" value="CUS04165.2"/>
    <property type="molecule type" value="Genomic_DNA"/>
</dbReference>
<dbReference type="FunFam" id="3.30.420.10:FF:000045">
    <property type="entry name" value="3'-5' exonuclease DinG"/>
    <property type="match status" value="1"/>
</dbReference>
<dbReference type="GO" id="GO:0006260">
    <property type="term" value="P:DNA replication"/>
    <property type="evidence" value="ECO:0007669"/>
    <property type="project" value="InterPro"/>
</dbReference>
<dbReference type="Gene3D" id="3.30.420.10">
    <property type="entry name" value="Ribonuclease H-like superfamily/Ribonuclease H"/>
    <property type="match status" value="1"/>
</dbReference>
<accession>A0A160T5N1</accession>
<evidence type="ECO:0000256" key="5">
    <source>
        <dbReference type="ARBA" id="ARBA00022840"/>
    </source>
</evidence>
<sequence>MTTTYVAVDVETTGLDPGRDAIIEVAAITFRGADVLDEFASLVNPLVDIPPFISQLTTITDAMVADAPTLHTLRPKLRAKLGDNVLIGHNVDFDLGFLRAAQLAFGNRRIDTLTLASILVPEAGRFSLGALADHLNFPSNGGNHRALNDAEQTVELFLALQERALALSLVQLEEIVEAGRRLGWPETLFFEEALAERALHAFERGELRGRGQLQRLYIPPKVEGSSLTPAEKPAPLDVDALTALISPGGRFDRAFPGFEHRPQQVDMLSTVAGAFNEGRHVLVEAGTGTGKSLGYLLPAAFWATANGRRVVISTNTINLQDQLVDKDIPALQETLRLDVRAAIRKGRSNYICTRLFQQMRRAGPGSADEMALYARILLWLPHSQTGDVGEIALRTPGERLAWSKINGENPTCTSDQCAAENCPLHIARRRAEMAHLVIVNHSLLLADLRSSGLVLPEYADLIIDEAHHLEAAVTDGLSFRADRRSLEAILVEVTRPKAGLVGNTQARIAAVAAAEISQTVDAIADRMRTEAQTATMRTEEFFMTLDFFLRGQERERSQFAAQIRLTPAVRTQPDYHLIEESWTDLSRLYAVIAKGFQKLAQTVADLSHKAGIEGEDELRAALTSNGQLLEEARLNIDALVLKPDAGMIYWAEQFKDTISLHAAPLHVGPLVEQHIFQSKETVVLTSATLRTAGYGRAESTFDYLRDRLHAHDADELAVGSPFDYKNSTLLYLVTDIPEPNQPGYQRMLEAAIVDTATALGGRTLVLFTANNHLSQTATAIESTLTARNITTLAQTQGMSRQQLLEQFRREGSRTVLLGTRSFWEGVDVPGPALTALIIAKLPFDVPSDPIFAARSETYESPFFEYSIPEAVLRFRQGFGRLIRRGSDEGVVLVLDKRLLTKRYGGMFLEALPGCTVLRQRADRIEELIGRWMTRDRSRKL</sequence>
<dbReference type="Proteomes" id="UP000215027">
    <property type="component" value="Chromosome I"/>
</dbReference>
<name>A0A160T5N1_9CHLR</name>
<dbReference type="SUPFAM" id="SSF53098">
    <property type="entry name" value="Ribonuclease H-like"/>
    <property type="match status" value="1"/>
</dbReference>
<protein>
    <recommendedName>
        <fullName evidence="6">3'-5' exonuclease DinG</fullName>
        <ecNumber evidence="6">3.1.-.-</ecNumber>
    </recommendedName>
</protein>
<keyword evidence="2 6" id="KW-0547">Nucleotide-binding</keyword>
<dbReference type="PANTHER" id="PTHR11472">
    <property type="entry name" value="DNA REPAIR DEAD HELICASE RAD3/XP-D SUBFAMILY MEMBER"/>
    <property type="match status" value="1"/>
</dbReference>
<dbReference type="GO" id="GO:0005524">
    <property type="term" value="F:ATP binding"/>
    <property type="evidence" value="ECO:0007669"/>
    <property type="project" value="UniProtKB-UniRule"/>
</dbReference>
<dbReference type="GO" id="GO:0008408">
    <property type="term" value="F:3'-5' exonuclease activity"/>
    <property type="evidence" value="ECO:0007669"/>
    <property type="project" value="UniProtKB-UniRule"/>
</dbReference>
<dbReference type="AlphaFoldDB" id="A0A160T5N1"/>
<dbReference type="InterPro" id="IPR001650">
    <property type="entry name" value="Helicase_C-like"/>
</dbReference>
<dbReference type="GO" id="GO:0003678">
    <property type="term" value="F:DNA helicase activity"/>
    <property type="evidence" value="ECO:0007669"/>
    <property type="project" value="TreeGrafter"/>
</dbReference>
<feature type="short sequence motif" description="DEAH box" evidence="6">
    <location>
        <begin position="464"/>
        <end position="467"/>
    </location>
</feature>
<evidence type="ECO:0000259" key="8">
    <source>
        <dbReference type="PROSITE" id="PS51194"/>
    </source>
</evidence>
<keyword evidence="10" id="KW-1185">Reference proteome</keyword>
<dbReference type="InterPro" id="IPR006054">
    <property type="entry name" value="DnaQ"/>
</dbReference>
<comment type="function">
    <text evidence="6">3'-5' exonuclease.</text>
</comment>
<dbReference type="Pfam" id="PF13307">
    <property type="entry name" value="Helicase_C_2"/>
    <property type="match status" value="1"/>
</dbReference>
<dbReference type="EC" id="3.1.-.-" evidence="6"/>
<dbReference type="Pfam" id="PF00929">
    <property type="entry name" value="RNase_T"/>
    <property type="match status" value="1"/>
</dbReference>
<comment type="similarity">
    <text evidence="6">Belongs to the helicase family. DinG subfamily. Type 2 sub-subfamily.</text>
</comment>
<dbReference type="Gene3D" id="3.40.50.300">
    <property type="entry name" value="P-loop containing nucleotide triphosphate hydrolases"/>
    <property type="match status" value="2"/>
</dbReference>
<dbReference type="InterPro" id="IPR011545">
    <property type="entry name" value="DEAD/DEAH_box_helicase_dom"/>
</dbReference>
<keyword evidence="3 6" id="KW-0378">Hydrolase</keyword>
<dbReference type="KEGG" id="pbf:CFX0092_A2287"/>
<evidence type="ECO:0000256" key="2">
    <source>
        <dbReference type="ARBA" id="ARBA00022741"/>
    </source>
</evidence>
<evidence type="ECO:0000259" key="7">
    <source>
        <dbReference type="PROSITE" id="PS51193"/>
    </source>
</evidence>
<dbReference type="InterPro" id="IPR036397">
    <property type="entry name" value="RNaseH_sf"/>
</dbReference>
<evidence type="ECO:0000256" key="4">
    <source>
        <dbReference type="ARBA" id="ARBA00022839"/>
    </source>
</evidence>
<dbReference type="GO" id="GO:0016818">
    <property type="term" value="F:hydrolase activity, acting on acid anhydrides, in phosphorus-containing anhydrides"/>
    <property type="evidence" value="ECO:0007669"/>
    <property type="project" value="InterPro"/>
</dbReference>